<dbReference type="GO" id="GO:0005524">
    <property type="term" value="F:ATP binding"/>
    <property type="evidence" value="ECO:0007669"/>
    <property type="project" value="UniProtKB-KW"/>
</dbReference>
<evidence type="ECO:0000256" key="8">
    <source>
        <dbReference type="ARBA" id="ARBA00022989"/>
    </source>
</evidence>
<name>C8N936_CARH6</name>
<dbReference type="CDD" id="cd18552">
    <property type="entry name" value="ABC_6TM_MsbA_like"/>
    <property type="match status" value="1"/>
</dbReference>
<feature type="transmembrane region" description="Helical" evidence="11">
    <location>
        <begin position="149"/>
        <end position="170"/>
    </location>
</feature>
<dbReference type="SMART" id="SM00382">
    <property type="entry name" value="AAA"/>
    <property type="match status" value="1"/>
</dbReference>
<dbReference type="InterPro" id="IPR003593">
    <property type="entry name" value="AAA+_ATPase"/>
</dbReference>
<dbReference type="PANTHER" id="PTHR43394">
    <property type="entry name" value="ATP-DEPENDENT PERMEASE MDL1, MITOCHONDRIAL"/>
    <property type="match status" value="1"/>
</dbReference>
<evidence type="ECO:0000256" key="9">
    <source>
        <dbReference type="ARBA" id="ARBA00023055"/>
    </source>
</evidence>
<feature type="domain" description="ABC transporter" evidence="12">
    <location>
        <begin position="351"/>
        <end position="584"/>
    </location>
</feature>
<dbReference type="InterPro" id="IPR003439">
    <property type="entry name" value="ABC_transporter-like_ATP-bd"/>
</dbReference>
<evidence type="ECO:0000256" key="1">
    <source>
        <dbReference type="ARBA" id="ARBA00004651"/>
    </source>
</evidence>
<gene>
    <name evidence="14" type="primary">msbA</name>
    <name evidence="14" type="ORF">HMPREF0198_1014</name>
</gene>
<dbReference type="PROSITE" id="PS50893">
    <property type="entry name" value="ABC_TRANSPORTER_2"/>
    <property type="match status" value="1"/>
</dbReference>
<dbReference type="Gene3D" id="3.40.50.300">
    <property type="entry name" value="P-loop containing nucleotide triphosphate hydrolases"/>
    <property type="match status" value="1"/>
</dbReference>
<organism evidence="14 15">
    <name type="scientific">Cardiobacterium hominis (strain ATCC 15826 / DSM 8339 / NCTC 10426 / 6573)</name>
    <dbReference type="NCBI Taxonomy" id="638300"/>
    <lineage>
        <taxon>Bacteria</taxon>
        <taxon>Pseudomonadati</taxon>
        <taxon>Pseudomonadota</taxon>
        <taxon>Gammaproteobacteria</taxon>
        <taxon>Cardiobacteriales</taxon>
        <taxon>Cardiobacteriaceae</taxon>
        <taxon>Cardiobacterium</taxon>
    </lineage>
</organism>
<keyword evidence="2" id="KW-0813">Transport</keyword>
<dbReference type="HOGENOM" id="CLU_000604_84_3_6"/>
<dbReference type="PROSITE" id="PS50929">
    <property type="entry name" value="ABC_TM1F"/>
    <property type="match status" value="1"/>
</dbReference>
<dbReference type="Pfam" id="PF00005">
    <property type="entry name" value="ABC_tran"/>
    <property type="match status" value="1"/>
</dbReference>
<keyword evidence="7" id="KW-1278">Translocase</keyword>
<feature type="transmembrane region" description="Helical" evidence="11">
    <location>
        <begin position="176"/>
        <end position="193"/>
    </location>
</feature>
<evidence type="ECO:0000259" key="13">
    <source>
        <dbReference type="PROSITE" id="PS50929"/>
    </source>
</evidence>
<keyword evidence="10 11" id="KW-0472">Membrane</keyword>
<accession>C8N936</accession>
<keyword evidence="9" id="KW-0445">Lipid transport</keyword>
<dbReference type="EMBL" id="ACKY01000052">
    <property type="protein sequence ID" value="EEV88875.1"/>
    <property type="molecule type" value="Genomic_DNA"/>
</dbReference>
<feature type="domain" description="ABC transmembrane type-1" evidence="13">
    <location>
        <begin position="35"/>
        <end position="319"/>
    </location>
</feature>
<dbReference type="AlphaFoldDB" id="C8N936"/>
<dbReference type="GO" id="GO:0015421">
    <property type="term" value="F:ABC-type oligopeptide transporter activity"/>
    <property type="evidence" value="ECO:0007669"/>
    <property type="project" value="TreeGrafter"/>
</dbReference>
<evidence type="ECO:0000313" key="14">
    <source>
        <dbReference type="EMBL" id="EEV88875.1"/>
    </source>
</evidence>
<reference evidence="14 15" key="1">
    <citation type="submission" date="2009-08" db="EMBL/GenBank/DDBJ databases">
        <authorList>
            <person name="Qin X."/>
            <person name="Bachman B."/>
            <person name="Battles P."/>
            <person name="Bell A."/>
            <person name="Bess C."/>
            <person name="Bickham C."/>
            <person name="Chaboub L."/>
            <person name="Chen D."/>
            <person name="Coyle M."/>
            <person name="Deiros D.R."/>
            <person name="Dinh H."/>
            <person name="Forbes L."/>
            <person name="Fowler G."/>
            <person name="Francisco L."/>
            <person name="Fu Q."/>
            <person name="Gubbala S."/>
            <person name="Hale W."/>
            <person name="Han Y."/>
            <person name="Hemphill L."/>
            <person name="Highlander S.K."/>
            <person name="Hirani K."/>
            <person name="Hogues M."/>
            <person name="Jackson L."/>
            <person name="Jakkamsetti A."/>
            <person name="Javaid M."/>
            <person name="Jiang H."/>
            <person name="Korchina V."/>
            <person name="Kovar C."/>
            <person name="Lara F."/>
            <person name="Lee S."/>
            <person name="Mata R."/>
            <person name="Mathew T."/>
            <person name="Moen C."/>
            <person name="Morales K."/>
            <person name="Munidasa M."/>
            <person name="Nazareth L."/>
            <person name="Ngo R."/>
            <person name="Nguyen L."/>
            <person name="Okwuonu G."/>
            <person name="Ongeri F."/>
            <person name="Patil S."/>
            <person name="Petrosino J."/>
            <person name="Pham C."/>
            <person name="Pham P."/>
            <person name="Pu L.-L."/>
            <person name="Puazo M."/>
            <person name="Raj R."/>
            <person name="Reid J."/>
            <person name="Rouhana J."/>
            <person name="Saada N."/>
            <person name="Shang Y."/>
            <person name="Simmons D."/>
            <person name="Thornton R."/>
            <person name="Warren J."/>
            <person name="Weissenberger G."/>
            <person name="Zhang J."/>
            <person name="Zhang L."/>
            <person name="Zhou C."/>
            <person name="Zhu D."/>
            <person name="Muzny D."/>
            <person name="Worley K."/>
            <person name="Gibbs R."/>
        </authorList>
    </citation>
    <scope>NUCLEOTIDE SEQUENCE [LARGE SCALE GENOMIC DNA]</scope>
    <source>
        <strain evidence="15">ATCC 15826 / DSM 8339 / NCTC 10426 / 6573</strain>
    </source>
</reference>
<evidence type="ECO:0000256" key="11">
    <source>
        <dbReference type="SAM" id="Phobius"/>
    </source>
</evidence>
<dbReference type="GO" id="GO:0016887">
    <property type="term" value="F:ATP hydrolysis activity"/>
    <property type="evidence" value="ECO:0007669"/>
    <property type="project" value="InterPro"/>
</dbReference>
<feature type="transmembrane region" description="Helical" evidence="11">
    <location>
        <begin position="254"/>
        <end position="279"/>
    </location>
</feature>
<evidence type="ECO:0000313" key="15">
    <source>
        <dbReference type="Proteomes" id="UP000004870"/>
    </source>
</evidence>
<sequence>MPRCAAKDAPMFNRDDRARYLRLLAFIRPHWRVVLLAAGGTILYGLTEPLVPFVLQPLVDGGFAEGDMRTVYGLTALLFFGFMLRGAASYTATCSMNWLAQQVVYTLRGRMFAQLLRLPMRYFDENSAGSIVSRFTYDALQLMAASTDAVAILLRETVTIIALTVFLFYLDWRMTLLLFVVAPVLAYIIVHVSKKLRTMARAMQEDMSGMNHVVDESLRGRAIVRIYNGQDYEYARFERQAEAVRFHAVKSTKIAASASPVVEMTIIAALCTVIILFAWKARSAPAQMTTGVFVSFLGTMALLFPPIKRMGKLNEPIQRGLAAAQSIFDFLDAPTEPQPALPPVTLSRGDIEFRDVSFSYPEQPVLERFNLHIRAGETVALIGESGSGKSTIAALLAGFYVPEAGAIYIDGYNLADVSLADRRRAIAFVSQDTVLFSTSIAANIAYADPAPDSAKVRLAAESANAAEFIGKLPHGYDEDLGPQGGRLSGGQKQRIAIARALYKDAPILILDEATSALDNHSEAKVQEAIERLRKNRTAIIIAHRLSTIRNADRIVVLEKGKIVESGSHAELLKRGGSYAKLLQQTPIT</sequence>
<proteinExistence type="predicted"/>
<dbReference type="InterPro" id="IPR017871">
    <property type="entry name" value="ABC_transporter-like_CS"/>
</dbReference>
<dbReference type="PROSITE" id="PS00211">
    <property type="entry name" value="ABC_TRANSPORTER_1"/>
    <property type="match status" value="1"/>
</dbReference>
<feature type="transmembrane region" description="Helical" evidence="11">
    <location>
        <begin position="31"/>
        <end position="51"/>
    </location>
</feature>
<dbReference type="Pfam" id="PF00664">
    <property type="entry name" value="ABC_membrane"/>
    <property type="match status" value="1"/>
</dbReference>
<dbReference type="InterPro" id="IPR036640">
    <property type="entry name" value="ABC1_TM_sf"/>
</dbReference>
<dbReference type="PANTHER" id="PTHR43394:SF1">
    <property type="entry name" value="ATP-BINDING CASSETTE SUB-FAMILY B MEMBER 10, MITOCHONDRIAL"/>
    <property type="match status" value="1"/>
</dbReference>
<dbReference type="Gene3D" id="1.20.1560.10">
    <property type="entry name" value="ABC transporter type 1, transmembrane domain"/>
    <property type="match status" value="1"/>
</dbReference>
<dbReference type="InterPro" id="IPR027417">
    <property type="entry name" value="P-loop_NTPase"/>
</dbReference>
<dbReference type="InterPro" id="IPR011917">
    <property type="entry name" value="ABC_transpr_lipidA"/>
</dbReference>
<evidence type="ECO:0000256" key="10">
    <source>
        <dbReference type="ARBA" id="ARBA00023136"/>
    </source>
</evidence>
<feature type="transmembrane region" description="Helical" evidence="11">
    <location>
        <begin position="285"/>
        <end position="304"/>
    </location>
</feature>
<dbReference type="GO" id="GO:0005886">
    <property type="term" value="C:plasma membrane"/>
    <property type="evidence" value="ECO:0007669"/>
    <property type="project" value="UniProtKB-SubCell"/>
</dbReference>
<keyword evidence="6 14" id="KW-0067">ATP-binding</keyword>
<keyword evidence="8 11" id="KW-1133">Transmembrane helix</keyword>
<dbReference type="GO" id="GO:0034040">
    <property type="term" value="F:ATPase-coupled lipid transmembrane transporter activity"/>
    <property type="evidence" value="ECO:0007669"/>
    <property type="project" value="InterPro"/>
</dbReference>
<dbReference type="Proteomes" id="UP000004870">
    <property type="component" value="Unassembled WGS sequence"/>
</dbReference>
<comment type="caution">
    <text evidence="14">The sequence shown here is derived from an EMBL/GenBank/DDBJ whole genome shotgun (WGS) entry which is preliminary data.</text>
</comment>
<protein>
    <submittedName>
        <fullName evidence="14">Lipid A export permease/ATP-binding protein MsbA</fullName>
        <ecNumber evidence="14">3.6.3.-</ecNumber>
    </submittedName>
</protein>
<evidence type="ECO:0000256" key="4">
    <source>
        <dbReference type="ARBA" id="ARBA00022692"/>
    </source>
</evidence>
<evidence type="ECO:0000256" key="7">
    <source>
        <dbReference type="ARBA" id="ARBA00022967"/>
    </source>
</evidence>
<evidence type="ECO:0000259" key="12">
    <source>
        <dbReference type="PROSITE" id="PS50893"/>
    </source>
</evidence>
<dbReference type="EC" id="3.6.3.-" evidence="14"/>
<feature type="transmembrane region" description="Helical" evidence="11">
    <location>
        <begin position="71"/>
        <end position="88"/>
    </location>
</feature>
<comment type="subcellular location">
    <subcellularLocation>
        <location evidence="1">Cell membrane</location>
        <topology evidence="1">Multi-pass membrane protein</topology>
    </subcellularLocation>
</comment>
<evidence type="ECO:0000256" key="6">
    <source>
        <dbReference type="ARBA" id="ARBA00022840"/>
    </source>
</evidence>
<dbReference type="NCBIfam" id="TIGR02203">
    <property type="entry name" value="MsbA_lipidA"/>
    <property type="match status" value="1"/>
</dbReference>
<dbReference type="SUPFAM" id="SSF52540">
    <property type="entry name" value="P-loop containing nucleoside triphosphate hydrolases"/>
    <property type="match status" value="1"/>
</dbReference>
<evidence type="ECO:0000256" key="2">
    <source>
        <dbReference type="ARBA" id="ARBA00022448"/>
    </source>
</evidence>
<dbReference type="STRING" id="2718.CHUV0807_1763"/>
<dbReference type="InterPro" id="IPR011527">
    <property type="entry name" value="ABC1_TM_dom"/>
</dbReference>
<evidence type="ECO:0000256" key="5">
    <source>
        <dbReference type="ARBA" id="ARBA00022741"/>
    </source>
</evidence>
<evidence type="ECO:0000256" key="3">
    <source>
        <dbReference type="ARBA" id="ARBA00022475"/>
    </source>
</evidence>
<keyword evidence="3" id="KW-1003">Cell membrane</keyword>
<keyword evidence="14" id="KW-0378">Hydrolase</keyword>
<keyword evidence="4 11" id="KW-0812">Transmembrane</keyword>
<dbReference type="SUPFAM" id="SSF90123">
    <property type="entry name" value="ABC transporter transmembrane region"/>
    <property type="match status" value="1"/>
</dbReference>
<dbReference type="FunFam" id="3.40.50.300:FF:000218">
    <property type="entry name" value="Multidrug ABC transporter ATP-binding protein"/>
    <property type="match status" value="1"/>
</dbReference>
<keyword evidence="15" id="KW-1185">Reference proteome</keyword>
<keyword evidence="5" id="KW-0547">Nucleotide-binding</keyword>
<dbReference type="InterPro" id="IPR039421">
    <property type="entry name" value="Type_1_exporter"/>
</dbReference>